<name>A0A9D4SXF2_RHISA</name>
<accession>A0A9D4SXF2</accession>
<reference evidence="2" key="2">
    <citation type="submission" date="2021-09" db="EMBL/GenBank/DDBJ databases">
        <authorList>
            <person name="Jia N."/>
            <person name="Wang J."/>
            <person name="Shi W."/>
            <person name="Du L."/>
            <person name="Sun Y."/>
            <person name="Zhan W."/>
            <person name="Jiang J."/>
            <person name="Wang Q."/>
            <person name="Zhang B."/>
            <person name="Ji P."/>
            <person name="Sakyi L.B."/>
            <person name="Cui X."/>
            <person name="Yuan T."/>
            <person name="Jiang B."/>
            <person name="Yang W."/>
            <person name="Lam T.T.-Y."/>
            <person name="Chang Q."/>
            <person name="Ding S."/>
            <person name="Wang X."/>
            <person name="Zhu J."/>
            <person name="Ruan X."/>
            <person name="Zhao L."/>
            <person name="Wei J."/>
            <person name="Que T."/>
            <person name="Du C."/>
            <person name="Cheng J."/>
            <person name="Dai P."/>
            <person name="Han X."/>
            <person name="Huang E."/>
            <person name="Gao Y."/>
            <person name="Liu J."/>
            <person name="Shao H."/>
            <person name="Ye R."/>
            <person name="Li L."/>
            <person name="Wei W."/>
            <person name="Wang X."/>
            <person name="Wang C."/>
            <person name="Huo Q."/>
            <person name="Li W."/>
            <person name="Guo W."/>
            <person name="Chen H."/>
            <person name="Chen S."/>
            <person name="Zhou L."/>
            <person name="Zhou L."/>
            <person name="Ni X."/>
            <person name="Tian J."/>
            <person name="Zhou Y."/>
            <person name="Sheng Y."/>
            <person name="Liu T."/>
            <person name="Pan Y."/>
            <person name="Xia L."/>
            <person name="Li J."/>
            <person name="Zhao F."/>
            <person name="Cao W."/>
        </authorList>
    </citation>
    <scope>NUCLEOTIDE SEQUENCE</scope>
    <source>
        <strain evidence="2">Rsan-2018</strain>
        <tissue evidence="2">Larvae</tissue>
    </source>
</reference>
<organism evidence="2 3">
    <name type="scientific">Rhipicephalus sanguineus</name>
    <name type="common">Brown dog tick</name>
    <name type="synonym">Ixodes sanguineus</name>
    <dbReference type="NCBI Taxonomy" id="34632"/>
    <lineage>
        <taxon>Eukaryota</taxon>
        <taxon>Metazoa</taxon>
        <taxon>Ecdysozoa</taxon>
        <taxon>Arthropoda</taxon>
        <taxon>Chelicerata</taxon>
        <taxon>Arachnida</taxon>
        <taxon>Acari</taxon>
        <taxon>Parasitiformes</taxon>
        <taxon>Ixodida</taxon>
        <taxon>Ixodoidea</taxon>
        <taxon>Ixodidae</taxon>
        <taxon>Rhipicephalinae</taxon>
        <taxon>Rhipicephalus</taxon>
        <taxon>Rhipicephalus</taxon>
    </lineage>
</organism>
<evidence type="ECO:0000313" key="2">
    <source>
        <dbReference type="EMBL" id="KAH7957006.1"/>
    </source>
</evidence>
<feature type="compositionally biased region" description="Polar residues" evidence="1">
    <location>
        <begin position="252"/>
        <end position="264"/>
    </location>
</feature>
<sequence length="264" mass="29422">MVGLVHELRPSMACIMQCTRRTSPSGPYGGALEKNYITYSRQPPAPNNTYRHVAWLVEQTSLSSNQSGNTSPNRRCRMTQATTSASSLPAKKSEKKPSFHHLATRGPNDISSRHSSPWHARRSLVASRVTCSLPYQRLTKGEQDQVDAMLRKAYKASLKLPPGTPTSRLLTLGLDTYAELFEAQLTTQLQRLTQTPRGRVLILRLGYIGQLHEAARRKPIPDHLRTTYKPPSPAIRIPDCIRAGGKPDWKPSNETTGTGTFYTM</sequence>
<dbReference type="EMBL" id="JABSTV010001250">
    <property type="protein sequence ID" value="KAH7957006.1"/>
    <property type="molecule type" value="Genomic_DNA"/>
</dbReference>
<comment type="caution">
    <text evidence="2">The sequence shown here is derived from an EMBL/GenBank/DDBJ whole genome shotgun (WGS) entry which is preliminary data.</text>
</comment>
<reference evidence="2" key="1">
    <citation type="journal article" date="2020" name="Cell">
        <title>Large-Scale Comparative Analyses of Tick Genomes Elucidate Their Genetic Diversity and Vector Capacities.</title>
        <authorList>
            <consortium name="Tick Genome and Microbiome Consortium (TIGMIC)"/>
            <person name="Jia N."/>
            <person name="Wang J."/>
            <person name="Shi W."/>
            <person name="Du L."/>
            <person name="Sun Y."/>
            <person name="Zhan W."/>
            <person name="Jiang J.F."/>
            <person name="Wang Q."/>
            <person name="Zhang B."/>
            <person name="Ji P."/>
            <person name="Bell-Sakyi L."/>
            <person name="Cui X.M."/>
            <person name="Yuan T.T."/>
            <person name="Jiang B.G."/>
            <person name="Yang W.F."/>
            <person name="Lam T.T."/>
            <person name="Chang Q.C."/>
            <person name="Ding S.J."/>
            <person name="Wang X.J."/>
            <person name="Zhu J.G."/>
            <person name="Ruan X.D."/>
            <person name="Zhao L."/>
            <person name="Wei J.T."/>
            <person name="Ye R.Z."/>
            <person name="Que T.C."/>
            <person name="Du C.H."/>
            <person name="Zhou Y.H."/>
            <person name="Cheng J.X."/>
            <person name="Dai P.F."/>
            <person name="Guo W.B."/>
            <person name="Han X.H."/>
            <person name="Huang E.J."/>
            <person name="Li L.F."/>
            <person name="Wei W."/>
            <person name="Gao Y.C."/>
            <person name="Liu J.Z."/>
            <person name="Shao H.Z."/>
            <person name="Wang X."/>
            <person name="Wang C.C."/>
            <person name="Yang T.C."/>
            <person name="Huo Q.B."/>
            <person name="Li W."/>
            <person name="Chen H.Y."/>
            <person name="Chen S.E."/>
            <person name="Zhou L.G."/>
            <person name="Ni X.B."/>
            <person name="Tian J.H."/>
            <person name="Sheng Y."/>
            <person name="Liu T."/>
            <person name="Pan Y.S."/>
            <person name="Xia L.Y."/>
            <person name="Li J."/>
            <person name="Zhao F."/>
            <person name="Cao W.C."/>
        </authorList>
    </citation>
    <scope>NUCLEOTIDE SEQUENCE</scope>
    <source>
        <strain evidence="2">Rsan-2018</strain>
    </source>
</reference>
<feature type="region of interest" description="Disordered" evidence="1">
    <location>
        <begin position="62"/>
        <end position="116"/>
    </location>
</feature>
<gene>
    <name evidence="2" type="ORF">HPB52_014204</name>
</gene>
<proteinExistence type="predicted"/>
<evidence type="ECO:0000256" key="1">
    <source>
        <dbReference type="SAM" id="MobiDB-lite"/>
    </source>
</evidence>
<dbReference type="AlphaFoldDB" id="A0A9D4SXF2"/>
<feature type="compositionally biased region" description="Polar residues" evidence="1">
    <location>
        <begin position="62"/>
        <end position="87"/>
    </location>
</feature>
<evidence type="ECO:0000313" key="3">
    <source>
        <dbReference type="Proteomes" id="UP000821837"/>
    </source>
</evidence>
<keyword evidence="3" id="KW-1185">Reference proteome</keyword>
<protein>
    <submittedName>
        <fullName evidence="2">Uncharacterized protein</fullName>
    </submittedName>
</protein>
<dbReference type="Proteomes" id="UP000821837">
    <property type="component" value="Unassembled WGS sequence"/>
</dbReference>
<feature type="region of interest" description="Disordered" evidence="1">
    <location>
        <begin position="222"/>
        <end position="264"/>
    </location>
</feature>